<proteinExistence type="predicted"/>
<sequence length="468" mass="51893">MNITRKISIVVLAYCTQWLWGQDAANYLPYELPGHTAVKYNTYLMNPAFPIFGKNESQVALFYRSQWMGVKDDKFSTFGLSYGRKWGGDAGKRNVHDDGNDMAHGLLFQRTASIFANTGILGNFVHQMEIGDESFLRLGINAAFSRTSIDKSKVRSNVSDPLIENSKGANIINIQPGFDMNFGEIHFGITAENLLDYAFSTGEMAVPFNEKSLTAHVMYRNALDSNSDFLEDAVLTLMGKGKKSNDNFQYGAHAMLDAKMGWGYVGYDRKYGIFGGLGFNIANHFSIGFGYEQTVANYVAELGGSYDVMLSYQFGGKHHIKPPKAEPPKPTPPPAPAPKPVTPVAETKTATTEPPAPPATPKKPKTLTQQLNERMTLVVDKIAGWGIPEGHYVVVGVYKNPRGAFEMLRNIKNLGINALTFKHPENDMTYVYIEKPYATRGEAGEAMINLLQRPNFKNSKVWVLKVGK</sequence>
<reference evidence="2 3" key="1">
    <citation type="submission" date="2021-03" db="EMBL/GenBank/DDBJ databases">
        <title>Isolation and description of Capnocytophaga bilenii sp. nov., a novel Capnocytophaga species, isolated from a gingivitis subject.</title>
        <authorList>
            <person name="Antezack A."/>
            <person name="Monnet-Corti V."/>
            <person name="La Scola B."/>
        </authorList>
    </citation>
    <scope>NUCLEOTIDE SEQUENCE [LARGE SCALE GENOMIC DNA]</scope>
    <source>
        <strain evidence="2 3">Marseille-Q4570</strain>
    </source>
</reference>
<comment type="caution">
    <text evidence="2">The sequence shown here is derived from an EMBL/GenBank/DDBJ whole genome shotgun (WGS) entry which is preliminary data.</text>
</comment>
<dbReference type="RefSeq" id="WP_208058571.1">
    <property type="nucleotide sequence ID" value="NZ_JAGDYP010000004.1"/>
</dbReference>
<evidence type="ECO:0000313" key="2">
    <source>
        <dbReference type="EMBL" id="MBO1883998.1"/>
    </source>
</evidence>
<dbReference type="InterPro" id="IPR019861">
    <property type="entry name" value="PorP/SprF_Bacteroidetes"/>
</dbReference>
<dbReference type="EMBL" id="JAGDYP010000004">
    <property type="protein sequence ID" value="MBO1883998.1"/>
    <property type="molecule type" value="Genomic_DNA"/>
</dbReference>
<protein>
    <submittedName>
        <fullName evidence="2">PorP/SprF family type IX secretion system membrane protein</fullName>
    </submittedName>
</protein>
<feature type="region of interest" description="Disordered" evidence="1">
    <location>
        <begin position="319"/>
        <end position="365"/>
    </location>
</feature>
<keyword evidence="3" id="KW-1185">Reference proteome</keyword>
<name>A0ABS3PYD7_9FLAO</name>
<dbReference type="Pfam" id="PF11751">
    <property type="entry name" value="PorP_SprF"/>
    <property type="match status" value="1"/>
</dbReference>
<gene>
    <name evidence="2" type="ORF">J4N46_06135</name>
</gene>
<evidence type="ECO:0000256" key="1">
    <source>
        <dbReference type="SAM" id="MobiDB-lite"/>
    </source>
</evidence>
<dbReference type="NCBIfam" id="TIGR03519">
    <property type="entry name" value="T9SS_PorP_fam"/>
    <property type="match status" value="1"/>
</dbReference>
<feature type="compositionally biased region" description="Low complexity" evidence="1">
    <location>
        <begin position="342"/>
        <end position="353"/>
    </location>
</feature>
<organism evidence="2 3">
    <name type="scientific">Capnocytophaga bilenii</name>
    <dbReference type="NCBI Taxonomy" id="2819369"/>
    <lineage>
        <taxon>Bacteria</taxon>
        <taxon>Pseudomonadati</taxon>
        <taxon>Bacteroidota</taxon>
        <taxon>Flavobacteriia</taxon>
        <taxon>Flavobacteriales</taxon>
        <taxon>Flavobacteriaceae</taxon>
        <taxon>Capnocytophaga</taxon>
    </lineage>
</organism>
<accession>A0ABS3PYD7</accession>
<dbReference type="Proteomes" id="UP000681610">
    <property type="component" value="Unassembled WGS sequence"/>
</dbReference>
<evidence type="ECO:0000313" key="3">
    <source>
        <dbReference type="Proteomes" id="UP000681610"/>
    </source>
</evidence>
<dbReference type="SUPFAM" id="SSF110997">
    <property type="entry name" value="Sporulation related repeat"/>
    <property type="match status" value="1"/>
</dbReference>
<dbReference type="InterPro" id="IPR036680">
    <property type="entry name" value="SPOR-like_sf"/>
</dbReference>
<feature type="compositionally biased region" description="Pro residues" evidence="1">
    <location>
        <begin position="328"/>
        <end position="341"/>
    </location>
</feature>